<dbReference type="InterPro" id="IPR006311">
    <property type="entry name" value="TAT_signal"/>
</dbReference>
<gene>
    <name evidence="2" type="ORF">ABFB10_13075</name>
</gene>
<feature type="chain" id="PRO_5043364960" evidence="1">
    <location>
        <begin position="41"/>
        <end position="269"/>
    </location>
</feature>
<dbReference type="InterPro" id="IPR007325">
    <property type="entry name" value="KFase/CYL"/>
</dbReference>
<dbReference type="PANTHER" id="PTHR31118:SF12">
    <property type="entry name" value="CYCLASE-LIKE PROTEIN 2"/>
    <property type="match status" value="1"/>
</dbReference>
<dbReference type="GO" id="GO:0019441">
    <property type="term" value="P:L-tryptophan catabolic process to kynurenine"/>
    <property type="evidence" value="ECO:0007669"/>
    <property type="project" value="InterPro"/>
</dbReference>
<keyword evidence="3" id="KW-1185">Reference proteome</keyword>
<name>A0AAW9SNH0_9RHOB</name>
<comment type="caution">
    <text evidence="2">The sequence shown here is derived from an EMBL/GenBank/DDBJ whole genome shotgun (WGS) entry which is preliminary data.</text>
</comment>
<dbReference type="PROSITE" id="PS51318">
    <property type="entry name" value="TAT"/>
    <property type="match status" value="1"/>
</dbReference>
<accession>A0AAW9SNH0</accession>
<dbReference type="Pfam" id="PF04199">
    <property type="entry name" value="Cyclase"/>
    <property type="match status" value="1"/>
</dbReference>
<dbReference type="Proteomes" id="UP001428774">
    <property type="component" value="Unassembled WGS sequence"/>
</dbReference>
<dbReference type="GO" id="GO:0004061">
    <property type="term" value="F:arylformamidase activity"/>
    <property type="evidence" value="ECO:0007669"/>
    <property type="project" value="InterPro"/>
</dbReference>
<keyword evidence="1" id="KW-0732">Signal</keyword>
<reference evidence="2 3" key="1">
    <citation type="submission" date="2024-05" db="EMBL/GenBank/DDBJ databases">
        <title>Genome sequence of Ponticoccus litoralis KCCM 90028.</title>
        <authorList>
            <person name="Kim J.M."/>
            <person name="Lee J.K."/>
            <person name="Choi B.J."/>
            <person name="Bayburt H."/>
            <person name="Baek J.H."/>
            <person name="Jeon C.O."/>
        </authorList>
    </citation>
    <scope>NUCLEOTIDE SEQUENCE [LARGE SCALE GENOMIC DNA]</scope>
    <source>
        <strain evidence="2 3">KCCM 90028</strain>
    </source>
</reference>
<evidence type="ECO:0000313" key="2">
    <source>
        <dbReference type="EMBL" id="MEN9061810.1"/>
    </source>
</evidence>
<keyword evidence="2" id="KW-0378">Hydrolase</keyword>
<dbReference type="SUPFAM" id="SSF102198">
    <property type="entry name" value="Putative cyclase"/>
    <property type="match status" value="1"/>
</dbReference>
<dbReference type="InterPro" id="IPR037175">
    <property type="entry name" value="KFase_sf"/>
</dbReference>
<protein>
    <submittedName>
        <fullName evidence="2">Cyclase family protein</fullName>
        <ecNumber evidence="2">3.5.-.-</ecNumber>
    </submittedName>
</protein>
<dbReference type="AlphaFoldDB" id="A0AAW9SNH0"/>
<organism evidence="2 3">
    <name type="scientific">Ponticoccus litoralis</name>
    <dbReference type="NCBI Taxonomy" id="422297"/>
    <lineage>
        <taxon>Bacteria</taxon>
        <taxon>Pseudomonadati</taxon>
        <taxon>Pseudomonadota</taxon>
        <taxon>Alphaproteobacteria</taxon>
        <taxon>Rhodobacterales</taxon>
        <taxon>Roseobacteraceae</taxon>
        <taxon>Ponticoccus</taxon>
    </lineage>
</organism>
<dbReference type="EMBL" id="JBDNCH010000002">
    <property type="protein sequence ID" value="MEN9061810.1"/>
    <property type="molecule type" value="Genomic_DNA"/>
</dbReference>
<dbReference type="RefSeq" id="WP_347166843.1">
    <property type="nucleotide sequence ID" value="NZ_JBDNCH010000002.1"/>
</dbReference>
<proteinExistence type="predicted"/>
<dbReference type="Gene3D" id="3.50.30.50">
    <property type="entry name" value="Putative cyclase"/>
    <property type="match status" value="1"/>
</dbReference>
<feature type="signal peptide" evidence="1">
    <location>
        <begin position="1"/>
        <end position="40"/>
    </location>
</feature>
<sequence length="269" mass="28494">MCHRCVMETVKQRMLSRRQLLRTAPTAALALTAAARPAGAQGQGGVADLTYVVDEAFPTWSGPPGISLKQEAKFSESGFNANTVTVFEHTGTHVDAPLHFSADGLSVEEIPVGNLICSLCVIDIKEKADTDIEAQVTPDDLTAWIARNGDIPDGACVAMNAGWQAHVATPKFVGFDDNGVRHYPGFHVEAAQMLMEETGAVCIATDSPSLDIGSTQDYATHYAWLPTNRYGIENVANLDSVPEAGATLFVGAPTHRGGSGGPARLIATF</sequence>
<evidence type="ECO:0000256" key="1">
    <source>
        <dbReference type="SAM" id="SignalP"/>
    </source>
</evidence>
<dbReference type="EC" id="3.5.-.-" evidence="2"/>
<dbReference type="PANTHER" id="PTHR31118">
    <property type="entry name" value="CYCLASE-LIKE PROTEIN 2"/>
    <property type="match status" value="1"/>
</dbReference>
<evidence type="ECO:0000313" key="3">
    <source>
        <dbReference type="Proteomes" id="UP001428774"/>
    </source>
</evidence>